<dbReference type="InterPro" id="IPR044713">
    <property type="entry name" value="DNJA1/2-like"/>
</dbReference>
<dbReference type="Pfam" id="PF00226">
    <property type="entry name" value="DnaJ"/>
    <property type="match status" value="1"/>
</dbReference>
<dbReference type="PANTHER" id="PTHR43888">
    <property type="entry name" value="DNAJ-LIKE-2, ISOFORM A-RELATED"/>
    <property type="match status" value="1"/>
</dbReference>
<dbReference type="STRING" id="5722.A2FA33"/>
<dbReference type="PRINTS" id="PR00625">
    <property type="entry name" value="JDOMAIN"/>
</dbReference>
<dbReference type="InterPro" id="IPR008971">
    <property type="entry name" value="HSP40/DnaJ_pept-bd"/>
</dbReference>
<dbReference type="GO" id="GO:0005737">
    <property type="term" value="C:cytoplasm"/>
    <property type="evidence" value="ECO:0000318"/>
    <property type="project" value="GO_Central"/>
</dbReference>
<dbReference type="InterPro" id="IPR001623">
    <property type="entry name" value="DnaJ_domain"/>
</dbReference>
<dbReference type="OMA" id="PCKCRNE"/>
<dbReference type="VEuPathDB" id="TrichDB:TVAGG3_0082810"/>
<dbReference type="GO" id="GO:0042026">
    <property type="term" value="P:protein refolding"/>
    <property type="evidence" value="ECO:0000318"/>
    <property type="project" value="GO_Central"/>
</dbReference>
<sequence length="311" mass="35847">MLSFLSYFALSAVTRNGKRDFYDILHLKHDATTNEIYLSYKELSQKYHPDKNKGNEEISVLYTNVNDAYATLKDPLKRRIYDLYGEQGVHIYESPKKELDINGNPITEENDLQAAVKRVGKTIRLQFPVDLIDFYKGREYSIKLTRRGMCRCPTEGFFCEKCRGRPTTRENTTLRLFVERGAKEGTIVTYKNQGDTSEENAPGNIEIMITSKKHPLFRRDGYDLHMNVNVTLKEALLGFTREFDHIDGSKLIVESKDLLRCGEDFRIPKRGLPVHNDNFEYGDVVVHTRILWPTNLSDAQKEELAAALKPN</sequence>
<dbReference type="Pfam" id="PF01556">
    <property type="entry name" value="DnaJ_C"/>
    <property type="match status" value="1"/>
</dbReference>
<reference evidence="2" key="1">
    <citation type="submission" date="2006-10" db="EMBL/GenBank/DDBJ databases">
        <authorList>
            <person name="Amadeo P."/>
            <person name="Zhao Q."/>
            <person name="Wortman J."/>
            <person name="Fraser-Liggett C."/>
            <person name="Carlton J."/>
        </authorList>
    </citation>
    <scope>NUCLEOTIDE SEQUENCE</scope>
    <source>
        <strain evidence="2">G3</strain>
    </source>
</reference>
<dbReference type="CDD" id="cd06257">
    <property type="entry name" value="DnaJ"/>
    <property type="match status" value="1"/>
</dbReference>
<reference evidence="2" key="2">
    <citation type="journal article" date="2007" name="Science">
        <title>Draft genome sequence of the sexually transmitted pathogen Trichomonas vaginalis.</title>
        <authorList>
            <person name="Carlton J.M."/>
            <person name="Hirt R.P."/>
            <person name="Silva J.C."/>
            <person name="Delcher A.L."/>
            <person name="Schatz M."/>
            <person name="Zhao Q."/>
            <person name="Wortman J.R."/>
            <person name="Bidwell S.L."/>
            <person name="Alsmark U.C.M."/>
            <person name="Besteiro S."/>
            <person name="Sicheritz-Ponten T."/>
            <person name="Noel C.J."/>
            <person name="Dacks J.B."/>
            <person name="Foster P.G."/>
            <person name="Simillion C."/>
            <person name="Van de Peer Y."/>
            <person name="Miranda-Saavedra D."/>
            <person name="Barton G.J."/>
            <person name="Westrop G.D."/>
            <person name="Mueller S."/>
            <person name="Dessi D."/>
            <person name="Fiori P.L."/>
            <person name="Ren Q."/>
            <person name="Paulsen I."/>
            <person name="Zhang H."/>
            <person name="Bastida-Corcuera F.D."/>
            <person name="Simoes-Barbosa A."/>
            <person name="Brown M.T."/>
            <person name="Hayes R.D."/>
            <person name="Mukherjee M."/>
            <person name="Okumura C.Y."/>
            <person name="Schneider R."/>
            <person name="Smith A.J."/>
            <person name="Vanacova S."/>
            <person name="Villalvazo M."/>
            <person name="Haas B.J."/>
            <person name="Pertea M."/>
            <person name="Feldblyum T.V."/>
            <person name="Utterback T.R."/>
            <person name="Shu C.L."/>
            <person name="Osoegawa K."/>
            <person name="de Jong P.J."/>
            <person name="Hrdy I."/>
            <person name="Horvathova L."/>
            <person name="Zubacova Z."/>
            <person name="Dolezal P."/>
            <person name="Malik S.B."/>
            <person name="Logsdon J.M. Jr."/>
            <person name="Henze K."/>
            <person name="Gupta A."/>
            <person name="Wang C.C."/>
            <person name="Dunne R.L."/>
            <person name="Upcroft J.A."/>
            <person name="Upcroft P."/>
            <person name="White O."/>
            <person name="Salzberg S.L."/>
            <person name="Tang P."/>
            <person name="Chiu C.-H."/>
            <person name="Lee Y.-S."/>
            <person name="Embley T.M."/>
            <person name="Coombs G.H."/>
            <person name="Mottram J.C."/>
            <person name="Tachezy J."/>
            <person name="Fraser-Liggett C.M."/>
            <person name="Johnson P.J."/>
        </authorList>
    </citation>
    <scope>NUCLEOTIDE SEQUENCE [LARGE SCALE GENOMIC DNA]</scope>
    <source>
        <strain evidence="2">G3</strain>
    </source>
</reference>
<keyword evidence="3" id="KW-1185">Reference proteome</keyword>
<dbReference type="FunFam" id="2.60.260.20:FF:000013">
    <property type="entry name" value="DnaJ subfamily B member 11"/>
    <property type="match status" value="1"/>
</dbReference>
<dbReference type="eggNOG" id="KOG0713">
    <property type="taxonomic scope" value="Eukaryota"/>
</dbReference>
<dbReference type="PROSITE" id="PS50076">
    <property type="entry name" value="DNAJ_2"/>
    <property type="match status" value="1"/>
</dbReference>
<accession>A2FA33</accession>
<organism evidence="2 3">
    <name type="scientific">Trichomonas vaginalis (strain ATCC PRA-98 / G3)</name>
    <dbReference type="NCBI Taxonomy" id="412133"/>
    <lineage>
        <taxon>Eukaryota</taxon>
        <taxon>Metamonada</taxon>
        <taxon>Parabasalia</taxon>
        <taxon>Trichomonadida</taxon>
        <taxon>Trichomonadidae</taxon>
        <taxon>Trichomonas</taxon>
    </lineage>
</organism>
<dbReference type="InterPro" id="IPR002939">
    <property type="entry name" value="DnaJ_C"/>
</dbReference>
<dbReference type="SMR" id="A2FA33"/>
<dbReference type="KEGG" id="tva:4756036"/>
<dbReference type="InterPro" id="IPR036869">
    <property type="entry name" value="J_dom_sf"/>
</dbReference>
<dbReference type="OrthoDB" id="550424at2759"/>
<name>A2FA33_TRIV3</name>
<evidence type="ECO:0000313" key="3">
    <source>
        <dbReference type="Proteomes" id="UP000001542"/>
    </source>
</evidence>
<protein>
    <submittedName>
        <fullName evidence="2">DnaJ domain containing protein</fullName>
    </submittedName>
</protein>
<dbReference type="GO" id="GO:0051087">
    <property type="term" value="F:protein-folding chaperone binding"/>
    <property type="evidence" value="ECO:0000318"/>
    <property type="project" value="GO_Central"/>
</dbReference>
<evidence type="ECO:0000313" key="2">
    <source>
        <dbReference type="EMBL" id="EAX98241.1"/>
    </source>
</evidence>
<proteinExistence type="predicted"/>
<dbReference type="Proteomes" id="UP000001542">
    <property type="component" value="Unassembled WGS sequence"/>
</dbReference>
<dbReference type="CDD" id="cd10747">
    <property type="entry name" value="DnaJ_C"/>
    <property type="match status" value="1"/>
</dbReference>
<dbReference type="InParanoid" id="A2FA33"/>
<dbReference type="Gene3D" id="2.60.260.20">
    <property type="entry name" value="Urease metallochaperone UreE, N-terminal domain"/>
    <property type="match status" value="2"/>
</dbReference>
<dbReference type="RefSeq" id="XP_001311171.1">
    <property type="nucleotide sequence ID" value="XM_001311170.1"/>
</dbReference>
<dbReference type="SUPFAM" id="SSF49493">
    <property type="entry name" value="HSP40/DnaJ peptide-binding domain"/>
    <property type="match status" value="2"/>
</dbReference>
<feature type="domain" description="J" evidence="1">
    <location>
        <begin position="20"/>
        <end position="85"/>
    </location>
</feature>
<dbReference type="InterPro" id="IPR018253">
    <property type="entry name" value="DnaJ_domain_CS"/>
</dbReference>
<dbReference type="SMART" id="SM00271">
    <property type="entry name" value="DnaJ"/>
    <property type="match status" value="1"/>
</dbReference>
<dbReference type="AlphaFoldDB" id="A2FA33"/>
<dbReference type="EMBL" id="DS113683">
    <property type="protein sequence ID" value="EAX98241.1"/>
    <property type="molecule type" value="Genomic_DNA"/>
</dbReference>
<dbReference type="Gene3D" id="1.10.287.110">
    <property type="entry name" value="DnaJ domain"/>
    <property type="match status" value="1"/>
</dbReference>
<evidence type="ECO:0000259" key="1">
    <source>
        <dbReference type="PROSITE" id="PS50076"/>
    </source>
</evidence>
<dbReference type="VEuPathDB" id="TrichDB:TVAG_010180"/>
<dbReference type="GO" id="GO:0030544">
    <property type="term" value="F:Hsp70 protein binding"/>
    <property type="evidence" value="ECO:0007669"/>
    <property type="project" value="InterPro"/>
</dbReference>
<dbReference type="GO" id="GO:0051082">
    <property type="term" value="F:unfolded protein binding"/>
    <property type="evidence" value="ECO:0007669"/>
    <property type="project" value="InterPro"/>
</dbReference>
<dbReference type="PROSITE" id="PS00636">
    <property type="entry name" value="DNAJ_1"/>
    <property type="match status" value="1"/>
</dbReference>
<gene>
    <name evidence="2" type="ORF">TVAG_010180</name>
</gene>
<dbReference type="SUPFAM" id="SSF46565">
    <property type="entry name" value="Chaperone J-domain"/>
    <property type="match status" value="1"/>
</dbReference>